<evidence type="ECO:0000256" key="2">
    <source>
        <dbReference type="ARBA" id="ARBA00010072"/>
    </source>
</evidence>
<dbReference type="SUPFAM" id="SSF161098">
    <property type="entry name" value="MetI-like"/>
    <property type="match status" value="2"/>
</dbReference>
<feature type="transmembrane region" description="Helical" evidence="9">
    <location>
        <begin position="224"/>
        <end position="244"/>
    </location>
</feature>
<feature type="transmembrane region" description="Helical" evidence="9">
    <location>
        <begin position="26"/>
        <end position="48"/>
    </location>
</feature>
<evidence type="ECO:0000256" key="6">
    <source>
        <dbReference type="ARBA" id="ARBA00022970"/>
    </source>
</evidence>
<keyword evidence="4" id="KW-1003">Cell membrane</keyword>
<evidence type="ECO:0000256" key="5">
    <source>
        <dbReference type="ARBA" id="ARBA00022692"/>
    </source>
</evidence>
<keyword evidence="6" id="KW-0029">Amino-acid transport</keyword>
<keyword evidence="7 9" id="KW-1133">Transmembrane helix</keyword>
<evidence type="ECO:0000256" key="1">
    <source>
        <dbReference type="ARBA" id="ARBA00004429"/>
    </source>
</evidence>
<feature type="transmembrane region" description="Helical" evidence="9">
    <location>
        <begin position="196"/>
        <end position="217"/>
    </location>
</feature>
<evidence type="ECO:0000256" key="8">
    <source>
        <dbReference type="ARBA" id="ARBA00023136"/>
    </source>
</evidence>
<accession>A0A5E4VM19</accession>
<comment type="similarity">
    <text evidence="2">Belongs to the binding-protein-dependent transport system permease family. HisMQ subfamily.</text>
</comment>
<dbReference type="AlphaFoldDB" id="A0A5E4VM19"/>
<dbReference type="CDD" id="cd06261">
    <property type="entry name" value="TM_PBP2"/>
    <property type="match status" value="2"/>
</dbReference>
<organism evidence="11 12">
    <name type="scientific">Pandoraea terrae</name>
    <dbReference type="NCBI Taxonomy" id="1537710"/>
    <lineage>
        <taxon>Bacteria</taxon>
        <taxon>Pseudomonadati</taxon>
        <taxon>Pseudomonadota</taxon>
        <taxon>Betaproteobacteria</taxon>
        <taxon>Burkholderiales</taxon>
        <taxon>Burkholderiaceae</taxon>
        <taxon>Pandoraea</taxon>
    </lineage>
</organism>
<feature type="transmembrane region" description="Helical" evidence="9">
    <location>
        <begin position="150"/>
        <end position="168"/>
    </location>
</feature>
<dbReference type="OrthoDB" id="9808531at2"/>
<feature type="transmembrane region" description="Helical" evidence="9">
    <location>
        <begin position="108"/>
        <end position="129"/>
    </location>
</feature>
<protein>
    <submittedName>
        <fullName evidence="11">ABC transporter permease</fullName>
    </submittedName>
</protein>
<dbReference type="RefSeq" id="WP_150697459.1">
    <property type="nucleotide sequence ID" value="NZ_CABPRZ010000009.1"/>
</dbReference>
<dbReference type="PROSITE" id="PS50928">
    <property type="entry name" value="ABC_TM1"/>
    <property type="match status" value="1"/>
</dbReference>
<dbReference type="GO" id="GO:0043190">
    <property type="term" value="C:ATP-binding cassette (ABC) transporter complex"/>
    <property type="evidence" value="ECO:0007669"/>
    <property type="project" value="InterPro"/>
</dbReference>
<comment type="subcellular location">
    <subcellularLocation>
        <location evidence="1">Cell inner membrane</location>
        <topology evidence="1">Multi-pass membrane protein</topology>
    </subcellularLocation>
    <subcellularLocation>
        <location evidence="9">Cell membrane</location>
        <topology evidence="9">Multi-pass membrane protein</topology>
    </subcellularLocation>
</comment>
<evidence type="ECO:0000313" key="12">
    <source>
        <dbReference type="Proteomes" id="UP000414233"/>
    </source>
</evidence>
<sequence>MEQPMTLSPPATGGLLTPRVRTRRKALYAIKQAAIVLAVLAIIAWFALSVRAGLARNGIAFDMGFLKQAAGFDISEGLVVVSDGIRAFQSNDSNADALLAGFVNTLKVASLAIVLSTILGVLLGMGRVAHNWLVRQLSFGVVELLRNTPMLIQLVFWYFAVVLKLPLLDNAVRWYGGLIASRQGIFLPGLAIAPDASAAAAWALIGGCVLLAGAAALRKFRWRLLAAGLAAVAISFALGFPLVRTVPMVKGFVVQDGLSLSPEFVALLLGLTVYTAAFIAEIVRGAILALARGQWEASAALGMSRRTTYRDVVVPQVFRVVLPAFGNQYISLAKTSSLGIAIGYPDLFNVYGTVANQSGRSLEGVIVVMLAYLVLSWSISACVNLLNRRIVAKGGVK</sequence>
<dbReference type="PANTHER" id="PTHR30614:SF37">
    <property type="entry name" value="AMINO-ACID ABC TRANSPORTER PERMEASE PROTEIN YHDX-RELATED"/>
    <property type="match status" value="1"/>
</dbReference>
<keyword evidence="3 9" id="KW-0813">Transport</keyword>
<dbReference type="EMBL" id="CABPRZ010000009">
    <property type="protein sequence ID" value="VVE12085.1"/>
    <property type="molecule type" value="Genomic_DNA"/>
</dbReference>
<dbReference type="Gene3D" id="1.10.3720.10">
    <property type="entry name" value="MetI-like"/>
    <property type="match status" value="2"/>
</dbReference>
<proteinExistence type="inferred from homology"/>
<evidence type="ECO:0000256" key="7">
    <source>
        <dbReference type="ARBA" id="ARBA00022989"/>
    </source>
</evidence>
<dbReference type="Proteomes" id="UP000414233">
    <property type="component" value="Unassembled WGS sequence"/>
</dbReference>
<name>A0A5E4VM19_9BURK</name>
<feature type="domain" description="ABC transmembrane type-1" evidence="10">
    <location>
        <begin position="102"/>
        <end position="387"/>
    </location>
</feature>
<evidence type="ECO:0000259" key="10">
    <source>
        <dbReference type="PROSITE" id="PS50928"/>
    </source>
</evidence>
<dbReference type="InterPro" id="IPR043429">
    <property type="entry name" value="ArtM/GltK/GlnP/TcyL/YhdX-like"/>
</dbReference>
<keyword evidence="8 9" id="KW-0472">Membrane</keyword>
<dbReference type="NCBIfam" id="TIGR01726">
    <property type="entry name" value="HEQRo_perm_3TM"/>
    <property type="match status" value="1"/>
</dbReference>
<evidence type="ECO:0000256" key="3">
    <source>
        <dbReference type="ARBA" id="ARBA00022448"/>
    </source>
</evidence>
<evidence type="ECO:0000256" key="4">
    <source>
        <dbReference type="ARBA" id="ARBA00022475"/>
    </source>
</evidence>
<dbReference type="InterPro" id="IPR000515">
    <property type="entry name" value="MetI-like"/>
</dbReference>
<keyword evidence="5 9" id="KW-0812">Transmembrane</keyword>
<dbReference type="PANTHER" id="PTHR30614">
    <property type="entry name" value="MEMBRANE COMPONENT OF AMINO ACID ABC TRANSPORTER"/>
    <property type="match status" value="1"/>
</dbReference>
<dbReference type="InterPro" id="IPR010065">
    <property type="entry name" value="AA_ABC_transptr_permease_3TM"/>
</dbReference>
<dbReference type="GO" id="GO:0022857">
    <property type="term" value="F:transmembrane transporter activity"/>
    <property type="evidence" value="ECO:0007669"/>
    <property type="project" value="InterPro"/>
</dbReference>
<gene>
    <name evidence="11" type="ORF">PTE30175_02615</name>
</gene>
<feature type="transmembrane region" description="Helical" evidence="9">
    <location>
        <begin position="365"/>
        <end position="387"/>
    </location>
</feature>
<feature type="transmembrane region" description="Helical" evidence="9">
    <location>
        <begin position="264"/>
        <end position="291"/>
    </location>
</feature>
<evidence type="ECO:0000256" key="9">
    <source>
        <dbReference type="RuleBase" id="RU363032"/>
    </source>
</evidence>
<dbReference type="Pfam" id="PF00528">
    <property type="entry name" value="BPD_transp_1"/>
    <property type="match status" value="1"/>
</dbReference>
<reference evidence="11 12" key="1">
    <citation type="submission" date="2019-08" db="EMBL/GenBank/DDBJ databases">
        <authorList>
            <person name="Peeters C."/>
        </authorList>
    </citation>
    <scope>NUCLEOTIDE SEQUENCE [LARGE SCALE GENOMIC DNA]</scope>
    <source>
        <strain evidence="11 12">LMG 30175</strain>
    </source>
</reference>
<evidence type="ECO:0000313" key="11">
    <source>
        <dbReference type="EMBL" id="VVE12085.1"/>
    </source>
</evidence>
<keyword evidence="12" id="KW-1185">Reference proteome</keyword>
<dbReference type="InterPro" id="IPR035906">
    <property type="entry name" value="MetI-like_sf"/>
</dbReference>
<dbReference type="GO" id="GO:0006865">
    <property type="term" value="P:amino acid transport"/>
    <property type="evidence" value="ECO:0007669"/>
    <property type="project" value="UniProtKB-KW"/>
</dbReference>